<feature type="compositionally biased region" description="Polar residues" evidence="1">
    <location>
        <begin position="106"/>
        <end position="116"/>
    </location>
</feature>
<organism evidence="2 3">
    <name type="scientific">Rhinocladiella mackenziei CBS 650.93</name>
    <dbReference type="NCBI Taxonomy" id="1442369"/>
    <lineage>
        <taxon>Eukaryota</taxon>
        <taxon>Fungi</taxon>
        <taxon>Dikarya</taxon>
        <taxon>Ascomycota</taxon>
        <taxon>Pezizomycotina</taxon>
        <taxon>Eurotiomycetes</taxon>
        <taxon>Chaetothyriomycetidae</taxon>
        <taxon>Chaetothyriales</taxon>
        <taxon>Herpotrichiellaceae</taxon>
        <taxon>Rhinocladiella</taxon>
    </lineage>
</organism>
<dbReference type="GeneID" id="25295629"/>
<accession>A0A0D2J4V4</accession>
<dbReference type="EMBL" id="KN847479">
    <property type="protein sequence ID" value="KIX04005.1"/>
    <property type="molecule type" value="Genomic_DNA"/>
</dbReference>
<dbReference type="AlphaFoldDB" id="A0A0D2J4V4"/>
<feature type="region of interest" description="Disordered" evidence="1">
    <location>
        <begin position="234"/>
        <end position="262"/>
    </location>
</feature>
<evidence type="ECO:0000313" key="3">
    <source>
        <dbReference type="Proteomes" id="UP000053617"/>
    </source>
</evidence>
<sequence length="262" mass="27695">MGCGVSSLKGDAVPDLNSNPTTAPAPIKKIRTNFSTIDYEQGSRQRRMTEYAPHETPKPKTSDDMTGGPLLGRAVGSLLQNDHDAANPSGGNMDAPSSGYPHEGAGSNSEPAQANGNPDMLLKPYQTLDGGDWDEDVNNEAPQVNGTQADPTSSLAKDEFAASNDPANPRNQESEQLSGPSDTTTSEHKKSWFGQKYASFQAAKQGRGSAHLSDEEIKKYTGKDRAELRRWAETAPGVGGNQVAGRIGTDSAQGMSAPYSGN</sequence>
<dbReference type="RefSeq" id="XP_013271141.1">
    <property type="nucleotide sequence ID" value="XM_013415687.1"/>
</dbReference>
<feature type="compositionally biased region" description="Basic and acidic residues" evidence="1">
    <location>
        <begin position="41"/>
        <end position="63"/>
    </location>
</feature>
<proteinExistence type="predicted"/>
<gene>
    <name evidence="2" type="ORF">Z518_07558</name>
</gene>
<evidence type="ECO:0000313" key="2">
    <source>
        <dbReference type="EMBL" id="KIX04005.1"/>
    </source>
</evidence>
<dbReference type="Proteomes" id="UP000053617">
    <property type="component" value="Unassembled WGS sequence"/>
</dbReference>
<feature type="compositionally biased region" description="Polar residues" evidence="1">
    <location>
        <begin position="250"/>
        <end position="262"/>
    </location>
</feature>
<dbReference type="HOGENOM" id="CLU_900150_0_0_1"/>
<feature type="region of interest" description="Disordered" evidence="1">
    <location>
        <begin position="1"/>
        <end position="192"/>
    </location>
</feature>
<dbReference type="VEuPathDB" id="FungiDB:Z518_07558"/>
<name>A0A0D2J4V4_9EURO</name>
<dbReference type="OrthoDB" id="4837859at2759"/>
<evidence type="ECO:0000256" key="1">
    <source>
        <dbReference type="SAM" id="MobiDB-lite"/>
    </source>
</evidence>
<keyword evidence="3" id="KW-1185">Reference proteome</keyword>
<feature type="compositionally biased region" description="Polar residues" evidence="1">
    <location>
        <begin position="165"/>
        <end position="184"/>
    </location>
</feature>
<reference evidence="2 3" key="1">
    <citation type="submission" date="2015-01" db="EMBL/GenBank/DDBJ databases">
        <title>The Genome Sequence of Rhinocladiella mackenzie CBS 650.93.</title>
        <authorList>
            <consortium name="The Broad Institute Genomics Platform"/>
            <person name="Cuomo C."/>
            <person name="de Hoog S."/>
            <person name="Gorbushina A."/>
            <person name="Stielow B."/>
            <person name="Teixiera M."/>
            <person name="Abouelleil A."/>
            <person name="Chapman S.B."/>
            <person name="Priest M."/>
            <person name="Young S.K."/>
            <person name="Wortman J."/>
            <person name="Nusbaum C."/>
            <person name="Birren B."/>
        </authorList>
    </citation>
    <scope>NUCLEOTIDE SEQUENCE [LARGE SCALE GENOMIC DNA]</scope>
    <source>
        <strain evidence="2 3">CBS 650.93</strain>
    </source>
</reference>
<protein>
    <submittedName>
        <fullName evidence="2">Uncharacterized protein</fullName>
    </submittedName>
</protein>
<feature type="compositionally biased region" description="Polar residues" evidence="1">
    <location>
        <begin position="140"/>
        <end position="155"/>
    </location>
</feature>